<dbReference type="EMBL" id="CP063194">
    <property type="protein sequence ID" value="WCZ39904.1"/>
    <property type="molecule type" value="Genomic_DNA"/>
</dbReference>
<keyword evidence="2" id="KW-0472">Membrane</keyword>
<evidence type="ECO:0000256" key="2">
    <source>
        <dbReference type="SAM" id="Phobius"/>
    </source>
</evidence>
<feature type="chain" id="PRO_5047470228" description="Secreted protein" evidence="3">
    <location>
        <begin position="32"/>
        <end position="373"/>
    </location>
</feature>
<evidence type="ECO:0000313" key="5">
    <source>
        <dbReference type="Proteomes" id="UP001218071"/>
    </source>
</evidence>
<evidence type="ECO:0000256" key="1">
    <source>
        <dbReference type="SAM" id="MobiDB-lite"/>
    </source>
</evidence>
<keyword evidence="2" id="KW-1133">Transmembrane helix</keyword>
<dbReference type="RefSeq" id="WP_273657536.1">
    <property type="nucleotide sequence ID" value="NZ_CP063194.1"/>
</dbReference>
<keyword evidence="5" id="KW-1185">Reference proteome</keyword>
<feature type="compositionally biased region" description="Low complexity" evidence="1">
    <location>
        <begin position="293"/>
        <end position="316"/>
    </location>
</feature>
<proteinExistence type="predicted"/>
<feature type="region of interest" description="Disordered" evidence="1">
    <location>
        <begin position="243"/>
        <end position="346"/>
    </location>
</feature>
<keyword evidence="3" id="KW-0732">Signal</keyword>
<gene>
    <name evidence="4" type="ORF">CJEDD_11690</name>
</gene>
<sequence length="373" mass="39209">MSNVFNNRRIAALSCAAAIGAGAFVVPSAKAATVEKPENGVCKFNMNSAERAYLDSLPHNVSTGDSAIRDRWLNAFERAFPQAAPVTEEFLELAASPSYVNLLNRNPEANTKVWVNKYVAQGIDASIAEFYFTYGPWNNVTTSGHDGYDFEALWGPITAAAKDGVIKAPSRDDRYPETQRIPDRAGLIEAKTARFPSAPKEQITAWVDAYNSTEETSQARRVAEFQLAFDDARKACAQGGGIVLLPTDGTNPDKAKTQPSEPTAPATAQGEQVSKPTTSYSATTPTPKPTPKPGSTSTTVTVNANGTSTSVTTTSGHSESINVSATTSRDVSANSGASNTSKSTGSSTGAVIGIIVVLLVLLGGTGAAFAMMQ</sequence>
<evidence type="ECO:0008006" key="6">
    <source>
        <dbReference type="Google" id="ProtNLM"/>
    </source>
</evidence>
<accession>A0ABY7UNC1</accession>
<reference evidence="4 5" key="1">
    <citation type="submission" date="2020-10" db="EMBL/GenBank/DDBJ databases">
        <title>Complete genome sequence of Corynebacterium jeddahense DSM 45997, type strain of Corynebacterium jeddahense.</title>
        <authorList>
            <person name="Busche T."/>
            <person name="Kalinowski J."/>
            <person name="Ruckert C."/>
        </authorList>
    </citation>
    <scope>NUCLEOTIDE SEQUENCE [LARGE SCALE GENOMIC DNA]</scope>
    <source>
        <strain evidence="4 5">DSM 45997</strain>
    </source>
</reference>
<feature type="transmembrane region" description="Helical" evidence="2">
    <location>
        <begin position="350"/>
        <end position="372"/>
    </location>
</feature>
<organism evidence="4 5">
    <name type="scientific">Corynebacterium jeddahense</name>
    <dbReference type="NCBI Taxonomy" id="1414719"/>
    <lineage>
        <taxon>Bacteria</taxon>
        <taxon>Bacillati</taxon>
        <taxon>Actinomycetota</taxon>
        <taxon>Actinomycetes</taxon>
        <taxon>Mycobacteriales</taxon>
        <taxon>Corynebacteriaceae</taxon>
        <taxon>Corynebacterium</taxon>
    </lineage>
</organism>
<evidence type="ECO:0000256" key="3">
    <source>
        <dbReference type="SAM" id="SignalP"/>
    </source>
</evidence>
<feature type="compositionally biased region" description="Low complexity" evidence="1">
    <location>
        <begin position="332"/>
        <end position="346"/>
    </location>
</feature>
<name>A0ABY7UNC1_9CORY</name>
<feature type="compositionally biased region" description="Low complexity" evidence="1">
    <location>
        <begin position="274"/>
        <end position="285"/>
    </location>
</feature>
<keyword evidence="2" id="KW-0812">Transmembrane</keyword>
<protein>
    <recommendedName>
        <fullName evidence="6">Secreted protein</fullName>
    </recommendedName>
</protein>
<feature type="compositionally biased region" description="Polar residues" evidence="1">
    <location>
        <begin position="317"/>
        <end position="331"/>
    </location>
</feature>
<evidence type="ECO:0000313" key="4">
    <source>
        <dbReference type="EMBL" id="WCZ39904.1"/>
    </source>
</evidence>
<dbReference type="Proteomes" id="UP001218071">
    <property type="component" value="Chromosome"/>
</dbReference>
<feature type="signal peptide" evidence="3">
    <location>
        <begin position="1"/>
        <end position="31"/>
    </location>
</feature>